<protein>
    <submittedName>
        <fullName evidence="2">Uncharacterized protein</fullName>
    </submittedName>
</protein>
<dbReference type="EMBL" id="JAPFFJ010000013">
    <property type="protein sequence ID" value="KAJ6412748.1"/>
    <property type="molecule type" value="Genomic_DNA"/>
</dbReference>
<keyword evidence="3" id="KW-1185">Reference proteome</keyword>
<evidence type="ECO:0000313" key="2">
    <source>
        <dbReference type="EMBL" id="KAJ6412748.1"/>
    </source>
</evidence>
<gene>
    <name evidence="2" type="ORF">OIU84_005734</name>
</gene>
<evidence type="ECO:0000313" key="3">
    <source>
        <dbReference type="Proteomes" id="UP001162972"/>
    </source>
</evidence>
<name>A0AAD6JWS3_9ROSI</name>
<dbReference type="AlphaFoldDB" id="A0AAD6JWS3"/>
<feature type="compositionally biased region" description="Polar residues" evidence="1">
    <location>
        <begin position="101"/>
        <end position="110"/>
    </location>
</feature>
<sequence length="110" mass="11742">MGGPDNDTVLSLEEKAKTSRKYQNQMASCSLTVPASSITSRRRSTSLSFFRCSISNPIISSKLNGCSLPVKSARRRKSSLAAAFEGTTTVPSDCEGEKLSFSDSSEPSAI</sequence>
<dbReference type="Proteomes" id="UP001162972">
    <property type="component" value="Chromosome 5"/>
</dbReference>
<comment type="caution">
    <text evidence="2">The sequence shown here is derived from an EMBL/GenBank/DDBJ whole genome shotgun (WGS) entry which is preliminary data.</text>
</comment>
<feature type="region of interest" description="Disordered" evidence="1">
    <location>
        <begin position="89"/>
        <end position="110"/>
    </location>
</feature>
<evidence type="ECO:0000256" key="1">
    <source>
        <dbReference type="SAM" id="MobiDB-lite"/>
    </source>
</evidence>
<accession>A0AAD6JWS3</accession>
<reference evidence="2 3" key="1">
    <citation type="journal article" date="2023" name="Int. J. Mol. Sci.">
        <title>De Novo Assembly and Annotation of 11 Diverse Shrub Willow (Salix) Genomes Reveals Novel Gene Organization in Sex-Linked Regions.</title>
        <authorList>
            <person name="Hyden B."/>
            <person name="Feng K."/>
            <person name="Yates T.B."/>
            <person name="Jawdy S."/>
            <person name="Cereghino C."/>
            <person name="Smart L.B."/>
            <person name="Muchero W."/>
        </authorList>
    </citation>
    <scope>NUCLEOTIDE SEQUENCE [LARGE SCALE GENOMIC DNA]</scope>
    <source>
        <tissue evidence="2">Shoot tip</tissue>
    </source>
</reference>
<proteinExistence type="predicted"/>
<organism evidence="2 3">
    <name type="scientific">Salix udensis</name>
    <dbReference type="NCBI Taxonomy" id="889485"/>
    <lineage>
        <taxon>Eukaryota</taxon>
        <taxon>Viridiplantae</taxon>
        <taxon>Streptophyta</taxon>
        <taxon>Embryophyta</taxon>
        <taxon>Tracheophyta</taxon>
        <taxon>Spermatophyta</taxon>
        <taxon>Magnoliopsida</taxon>
        <taxon>eudicotyledons</taxon>
        <taxon>Gunneridae</taxon>
        <taxon>Pentapetalae</taxon>
        <taxon>rosids</taxon>
        <taxon>fabids</taxon>
        <taxon>Malpighiales</taxon>
        <taxon>Salicaceae</taxon>
        <taxon>Saliceae</taxon>
        <taxon>Salix</taxon>
    </lineage>
</organism>